<name>A0A6A8DN21_9BACI</name>
<evidence type="ECO:0000313" key="3">
    <source>
        <dbReference type="Proteomes" id="UP000799092"/>
    </source>
</evidence>
<dbReference type="SUPFAM" id="SSF63411">
    <property type="entry name" value="LuxS/MPP-like metallohydrolase"/>
    <property type="match status" value="2"/>
</dbReference>
<dbReference type="AlphaFoldDB" id="A0A6A8DN21"/>
<accession>A0A6A8DN21</accession>
<keyword evidence="3" id="KW-1185">Reference proteome</keyword>
<dbReference type="GO" id="GO:0046872">
    <property type="term" value="F:metal ion binding"/>
    <property type="evidence" value="ECO:0007669"/>
    <property type="project" value="InterPro"/>
</dbReference>
<dbReference type="Proteomes" id="UP000799092">
    <property type="component" value="Unassembled WGS sequence"/>
</dbReference>
<dbReference type="InterPro" id="IPR011249">
    <property type="entry name" value="Metalloenz_LuxS/M16"/>
</dbReference>
<dbReference type="OrthoDB" id="9762085at2"/>
<dbReference type="PANTHER" id="PTHR11851:SF186">
    <property type="entry name" value="INACTIVE METALLOPROTEASE YMFF-RELATED"/>
    <property type="match status" value="1"/>
</dbReference>
<gene>
    <name evidence="2" type="ORF">GH741_08130</name>
</gene>
<dbReference type="EMBL" id="WJNG01000005">
    <property type="protein sequence ID" value="MRH42652.1"/>
    <property type="molecule type" value="Genomic_DNA"/>
</dbReference>
<dbReference type="Gene3D" id="3.30.830.10">
    <property type="entry name" value="Metalloenzyme, LuxS/M16 peptidase-like"/>
    <property type="match status" value="2"/>
</dbReference>
<reference evidence="2" key="1">
    <citation type="submission" date="2019-11" db="EMBL/GenBank/DDBJ databases">
        <authorList>
            <person name="Li J."/>
        </authorList>
    </citation>
    <scope>NUCLEOTIDE SEQUENCE</scope>
    <source>
        <strain evidence="2">B6B</strain>
    </source>
</reference>
<dbReference type="RefSeq" id="WP_153736280.1">
    <property type="nucleotide sequence ID" value="NZ_WJNG01000005.1"/>
</dbReference>
<organism evidence="2 3">
    <name type="scientific">Aquibacillus halophilus</name>
    <dbReference type="NCBI Taxonomy" id="930132"/>
    <lineage>
        <taxon>Bacteria</taxon>
        <taxon>Bacillati</taxon>
        <taxon>Bacillota</taxon>
        <taxon>Bacilli</taxon>
        <taxon>Bacillales</taxon>
        <taxon>Bacillaceae</taxon>
        <taxon>Aquibacillus</taxon>
    </lineage>
</organism>
<proteinExistence type="predicted"/>
<dbReference type="PANTHER" id="PTHR11851">
    <property type="entry name" value="METALLOPROTEASE"/>
    <property type="match status" value="1"/>
</dbReference>
<dbReference type="Pfam" id="PF05193">
    <property type="entry name" value="Peptidase_M16_C"/>
    <property type="match status" value="1"/>
</dbReference>
<dbReference type="InterPro" id="IPR050361">
    <property type="entry name" value="MPP/UQCRC_Complex"/>
</dbReference>
<evidence type="ECO:0000313" key="2">
    <source>
        <dbReference type="EMBL" id="MRH42652.1"/>
    </source>
</evidence>
<dbReference type="InterPro" id="IPR007863">
    <property type="entry name" value="Peptidase_M16_C"/>
</dbReference>
<comment type="caution">
    <text evidence="2">The sequence shown here is derived from an EMBL/GenBank/DDBJ whole genome shotgun (WGS) entry which is preliminary data.</text>
</comment>
<protein>
    <submittedName>
        <fullName evidence="2">Insulinase family protein</fullName>
    </submittedName>
</protein>
<dbReference type="NCBIfam" id="NF047422">
    <property type="entry name" value="YfmF_fam"/>
    <property type="match status" value="1"/>
</dbReference>
<evidence type="ECO:0000259" key="1">
    <source>
        <dbReference type="Pfam" id="PF05193"/>
    </source>
</evidence>
<sequence>MPSIKEKLHKENGYNLHLIQSEKYKTINIVVKFKAPLVKETITKRALLAYVLQQGTQSHPSSRELRTALDDLYGAVLSIDGGKKGESHIMSLRLEVANEKYLASNEEVMEKAMELLNEIIYHPKLEGEHFDSKIVKREKQTLKQKMDSVIDDKMSYANMRLIDEMCNDEPYKLHVHGYPDDLDEINEITLFDYYKELLVNDQMDIYILGDIEGKEIDKTVQSKFSREHSQTQQHQKVTTKSVEKVNEIKEEQSVQQGKLHLGYRTNIGYNDPEYFALQVFNGLFGGFPSSKLFMNVREKHSLAYYAASRIESHKGLLFVFSGIDPNDYNKAKDIILEQMESMKQGDFTDNQVEETKNMVISQLLETMDHPQGLIELLYHQILSDSQIKPDQMIEKIKDVKKDDLLKVGEKLELDTVYFLTSKGGNVDE</sequence>
<feature type="domain" description="Peptidase M16 C-terminal" evidence="1">
    <location>
        <begin position="190"/>
        <end position="358"/>
    </location>
</feature>